<organism evidence="4 5">
    <name type="scientific">Shewanella corallii</name>
    <dbReference type="NCBI Taxonomy" id="560080"/>
    <lineage>
        <taxon>Bacteria</taxon>
        <taxon>Pseudomonadati</taxon>
        <taxon>Pseudomonadota</taxon>
        <taxon>Gammaproteobacteria</taxon>
        <taxon>Alteromonadales</taxon>
        <taxon>Shewanellaceae</taxon>
        <taxon>Shewanella</taxon>
    </lineage>
</organism>
<evidence type="ECO:0000256" key="2">
    <source>
        <dbReference type="ARBA" id="ARBA00022932"/>
    </source>
</evidence>
<dbReference type="Pfam" id="PF13177">
    <property type="entry name" value="DNA_pol3_delta2"/>
    <property type="match status" value="1"/>
</dbReference>
<keyword evidence="4" id="KW-0808">Transferase</keyword>
<dbReference type="NCBIfam" id="TIGR00678">
    <property type="entry name" value="holB"/>
    <property type="match status" value="1"/>
</dbReference>
<keyword evidence="5" id="KW-1185">Reference proteome</keyword>
<evidence type="ECO:0000313" key="4">
    <source>
        <dbReference type="EMBL" id="MCL2914203.1"/>
    </source>
</evidence>
<evidence type="ECO:0000256" key="3">
    <source>
        <dbReference type="ARBA" id="ARBA00049244"/>
    </source>
</evidence>
<gene>
    <name evidence="4" type="primary">holB</name>
    <name evidence="4" type="ORF">L2725_10535</name>
</gene>
<comment type="catalytic activity">
    <reaction evidence="3">
        <text>DNA(n) + a 2'-deoxyribonucleoside 5'-triphosphate = DNA(n+1) + diphosphate</text>
        <dbReference type="Rhea" id="RHEA:22508"/>
        <dbReference type="Rhea" id="RHEA-COMP:17339"/>
        <dbReference type="Rhea" id="RHEA-COMP:17340"/>
        <dbReference type="ChEBI" id="CHEBI:33019"/>
        <dbReference type="ChEBI" id="CHEBI:61560"/>
        <dbReference type="ChEBI" id="CHEBI:173112"/>
        <dbReference type="EC" id="2.7.7.7"/>
    </reaction>
</comment>
<reference evidence="4 5" key="1">
    <citation type="submission" date="2022-01" db="EMBL/GenBank/DDBJ databases">
        <title>Whole genome-based taxonomy of the Shewanellaceae.</title>
        <authorList>
            <person name="Martin-Rodriguez A.J."/>
        </authorList>
    </citation>
    <scope>NUCLEOTIDE SEQUENCE [LARGE SCALE GENOMIC DNA]</scope>
    <source>
        <strain evidence="4 5">DSM 21332</strain>
    </source>
</reference>
<dbReference type="PANTHER" id="PTHR11669">
    <property type="entry name" value="REPLICATION FACTOR C / DNA POLYMERASE III GAMMA-TAU SUBUNIT"/>
    <property type="match status" value="1"/>
</dbReference>
<dbReference type="InterPro" id="IPR004622">
    <property type="entry name" value="DNA_pol_HolB"/>
</dbReference>
<dbReference type="EC" id="2.7.7.7" evidence="1"/>
<keyword evidence="4" id="KW-0548">Nucleotidyltransferase</keyword>
<dbReference type="InterPro" id="IPR050238">
    <property type="entry name" value="DNA_Rep/Repair_Clamp_Loader"/>
</dbReference>
<name>A0ABT0N6X8_9GAMM</name>
<evidence type="ECO:0000313" key="5">
    <source>
        <dbReference type="Proteomes" id="UP001202831"/>
    </source>
</evidence>
<dbReference type="RefSeq" id="WP_249248925.1">
    <property type="nucleotide sequence ID" value="NZ_JAKIKT010000003.1"/>
</dbReference>
<protein>
    <recommendedName>
        <fullName evidence="1">DNA-directed DNA polymerase</fullName>
        <ecNumber evidence="1">2.7.7.7</ecNumber>
    </recommendedName>
</protein>
<dbReference type="Proteomes" id="UP001202831">
    <property type="component" value="Unassembled WGS sequence"/>
</dbReference>
<proteinExistence type="predicted"/>
<accession>A0ABT0N6X8</accession>
<dbReference type="EMBL" id="JAKIKT010000003">
    <property type="protein sequence ID" value="MCL2914203.1"/>
    <property type="molecule type" value="Genomic_DNA"/>
</dbReference>
<comment type="caution">
    <text evidence="4">The sequence shown here is derived from an EMBL/GenBank/DDBJ whole genome shotgun (WGS) entry which is preliminary data.</text>
</comment>
<dbReference type="InterPro" id="IPR027417">
    <property type="entry name" value="P-loop_NTPase"/>
</dbReference>
<dbReference type="GO" id="GO:0003887">
    <property type="term" value="F:DNA-directed DNA polymerase activity"/>
    <property type="evidence" value="ECO:0007669"/>
    <property type="project" value="UniProtKB-EC"/>
</dbReference>
<dbReference type="SUPFAM" id="SSF52540">
    <property type="entry name" value="P-loop containing nucleoside triphosphate hydrolases"/>
    <property type="match status" value="1"/>
</dbReference>
<sequence length="307" mass="33983">MRHSAHLPWCNPAFDRTAMQICKDTLGHALLLGVDVAQGGELLAQDIAATSLCLNPTPAGACGHCKSCHLVQAGNHPDLYEVRADGNQIKIDQIRELCIKLTATAQQGGRRVAIIYACERMNQASANALLKTLEEPGKDTLLLLQTQTPGRLLPTIASRCQKLAFVAPDKDTVQSWLQQQHGVTQDMTWVLPLAGGPLTLADSLGNGDYERWLQYRKDWRASLMSGHLTGSLLDIKEDHIIESLKVLYLVLRSRMIQPGKLDAFALSRIVQLADSVMRHCHHLETMASVNYLALCQKFVLEYKEVTQ</sequence>
<dbReference type="Gene3D" id="3.40.50.300">
    <property type="entry name" value="P-loop containing nucleotide triphosphate hydrolases"/>
    <property type="match status" value="1"/>
</dbReference>
<evidence type="ECO:0000256" key="1">
    <source>
        <dbReference type="ARBA" id="ARBA00012417"/>
    </source>
</evidence>
<dbReference type="PANTHER" id="PTHR11669:SF8">
    <property type="entry name" value="DNA POLYMERASE III SUBUNIT DELTA"/>
    <property type="match status" value="1"/>
</dbReference>
<keyword evidence="2" id="KW-0239">DNA-directed DNA polymerase</keyword>